<evidence type="ECO:0000259" key="1">
    <source>
        <dbReference type="SMART" id="SM00507"/>
    </source>
</evidence>
<evidence type="ECO:0000313" key="3">
    <source>
        <dbReference type="Proteomes" id="UP000215506"/>
    </source>
</evidence>
<reference evidence="2 3" key="1">
    <citation type="submission" date="2017-07" db="EMBL/GenBank/DDBJ databases">
        <title>First draft Genome Sequence of Nocardia cerradoensis isolated from human infection.</title>
        <authorList>
            <person name="Carrasco G."/>
        </authorList>
    </citation>
    <scope>NUCLEOTIDE SEQUENCE [LARGE SCALE GENOMIC DNA]</scope>
    <source>
        <strain evidence="2 3">CNM20130759</strain>
    </source>
</reference>
<sequence>MAVTKRVRFEVLRRDNYTCRYCGAKAETSPLTVDHVVPVALGGGDGPGNLVTACAACNSGKTSTVPDQPLVEQVADDALRWAKAMNVAAAERAAVFEANRQIGNEFRALWDVWTIDGERVELPPGWLTSVNSLMTAGLGLHDFEELIEVAMGSRARDTWKYFCGCCWKRVEKSRDRAAEIIAADLADEPVRGSDQSDEAVPVIEVDEGRAVRSVSEAIESGFDRELFSAWFDAKFGVGKDFDEALYERWVEEEEAKKHARETSTERDEVWGWFNCVWCGWLNPRTEEPYDVPVGGPTDWIEVVTTALLGGITRRSIEIMVLYAMESDQADKWGQFLSILDLEIAHRDR</sequence>
<dbReference type="RefSeq" id="WP_094028271.1">
    <property type="nucleotide sequence ID" value="NZ_NGAF01000036.1"/>
</dbReference>
<dbReference type="CDD" id="cd00085">
    <property type="entry name" value="HNHc"/>
    <property type="match status" value="1"/>
</dbReference>
<evidence type="ECO:0000313" key="2">
    <source>
        <dbReference type="EMBL" id="OXR40268.1"/>
    </source>
</evidence>
<dbReference type="Proteomes" id="UP000215506">
    <property type="component" value="Unassembled WGS sequence"/>
</dbReference>
<proteinExistence type="predicted"/>
<dbReference type="InterPro" id="IPR052892">
    <property type="entry name" value="NA-targeting_endonuclease"/>
</dbReference>
<dbReference type="InterPro" id="IPR003615">
    <property type="entry name" value="HNH_nuc"/>
</dbReference>
<dbReference type="EMBL" id="NGAF01000036">
    <property type="protein sequence ID" value="OXR40268.1"/>
    <property type="molecule type" value="Genomic_DNA"/>
</dbReference>
<dbReference type="PANTHER" id="PTHR33877:SF1">
    <property type="entry name" value="TYPE IV METHYL-DIRECTED RESTRICTION ENZYME ECOKMCRA"/>
    <property type="match status" value="1"/>
</dbReference>
<comment type="caution">
    <text evidence="2">The sequence shown here is derived from an EMBL/GenBank/DDBJ whole genome shotgun (WGS) entry which is preliminary data.</text>
</comment>
<dbReference type="PANTHER" id="PTHR33877">
    <property type="entry name" value="SLL1193 PROTEIN"/>
    <property type="match status" value="1"/>
</dbReference>
<dbReference type="Pfam" id="PF14279">
    <property type="entry name" value="HNH_5"/>
    <property type="match status" value="1"/>
</dbReference>
<protein>
    <recommendedName>
        <fullName evidence="1">HNH nuclease domain-containing protein</fullName>
    </recommendedName>
</protein>
<organism evidence="2 3">
    <name type="scientific">Nocardia cerradoensis</name>
    <dbReference type="NCBI Taxonomy" id="85688"/>
    <lineage>
        <taxon>Bacteria</taxon>
        <taxon>Bacillati</taxon>
        <taxon>Actinomycetota</taxon>
        <taxon>Actinomycetes</taxon>
        <taxon>Mycobacteriales</taxon>
        <taxon>Nocardiaceae</taxon>
        <taxon>Nocardia</taxon>
    </lineage>
</organism>
<dbReference type="AlphaFoldDB" id="A0A231GUL8"/>
<name>A0A231GUL8_9NOCA</name>
<accession>A0A231GUL8</accession>
<keyword evidence="3" id="KW-1185">Reference proteome</keyword>
<dbReference type="Gene3D" id="1.10.30.50">
    <property type="match status" value="1"/>
</dbReference>
<dbReference type="SMART" id="SM00507">
    <property type="entry name" value="HNHc"/>
    <property type="match status" value="1"/>
</dbReference>
<feature type="domain" description="HNH nuclease" evidence="1">
    <location>
        <begin position="6"/>
        <end position="59"/>
    </location>
</feature>
<gene>
    <name evidence="2" type="ORF">B7C42_07693</name>
</gene>
<dbReference type="InterPro" id="IPR029471">
    <property type="entry name" value="HNH_5"/>
</dbReference>